<reference evidence="3" key="1">
    <citation type="submission" date="2020-05" db="EMBL/GenBank/DDBJ databases">
        <title>Mycena genomes resolve the evolution of fungal bioluminescence.</title>
        <authorList>
            <person name="Tsai I.J."/>
        </authorList>
    </citation>
    <scope>NUCLEOTIDE SEQUENCE</scope>
    <source>
        <strain evidence="3">160909Yilan</strain>
    </source>
</reference>
<dbReference type="Proteomes" id="UP000623467">
    <property type="component" value="Unassembled WGS sequence"/>
</dbReference>
<dbReference type="AlphaFoldDB" id="A0A8H6XYG1"/>
<dbReference type="SUPFAM" id="SSF51735">
    <property type="entry name" value="NAD(P)-binding Rossmann-fold domains"/>
    <property type="match status" value="1"/>
</dbReference>
<gene>
    <name evidence="3" type="ORF">MSAN_01623000</name>
</gene>
<sequence length="329" mass="34633">MSAALTFGPTSTADEVATGFAEEIKGKNVLVTGTSLNGIGFETARVIAKYANLIIITGHNPERLRLAEEAIKADVPSANICSLTVDLGSLADVRRAAADVNARSEPLHVLIHNAAGPIGAFKLTAEGLENQMAVGHLGPFLLTKLLLPKIRSAATETYTPRVVFVAARAHRLCNGVDIDTLAKLDEAAYNSMNRAAQVKCANILTASEMARRGKGVVNAYSLHPGMIFTNVHNEEGLRPIFQAAGLVGPDGLPIANPAGDRKWKTIPQGAATTIAAAFDPRLDPFSGAYLDDCAVATETVAAHSADPVTAAKLWAATEEIIGEKLAFDF</sequence>
<evidence type="ECO:0000313" key="3">
    <source>
        <dbReference type="EMBL" id="KAF7350628.1"/>
    </source>
</evidence>
<dbReference type="Pfam" id="PF00106">
    <property type="entry name" value="adh_short"/>
    <property type="match status" value="1"/>
</dbReference>
<dbReference type="GO" id="GO:0016491">
    <property type="term" value="F:oxidoreductase activity"/>
    <property type="evidence" value="ECO:0007669"/>
    <property type="project" value="UniProtKB-KW"/>
</dbReference>
<name>A0A8H6XYG1_9AGAR</name>
<keyword evidence="4" id="KW-1185">Reference proteome</keyword>
<comment type="similarity">
    <text evidence="1">Belongs to the short-chain dehydrogenases/reductases (SDR) family.</text>
</comment>
<evidence type="ECO:0000256" key="2">
    <source>
        <dbReference type="ARBA" id="ARBA00023002"/>
    </source>
</evidence>
<dbReference type="InterPro" id="IPR002347">
    <property type="entry name" value="SDR_fam"/>
</dbReference>
<accession>A0A8H6XYG1</accession>
<dbReference type="Gene3D" id="3.40.50.720">
    <property type="entry name" value="NAD(P)-binding Rossmann-like Domain"/>
    <property type="match status" value="1"/>
</dbReference>
<evidence type="ECO:0000313" key="4">
    <source>
        <dbReference type="Proteomes" id="UP000623467"/>
    </source>
</evidence>
<evidence type="ECO:0000256" key="1">
    <source>
        <dbReference type="ARBA" id="ARBA00006484"/>
    </source>
</evidence>
<comment type="caution">
    <text evidence="3">The sequence shown here is derived from an EMBL/GenBank/DDBJ whole genome shotgun (WGS) entry which is preliminary data.</text>
</comment>
<dbReference type="PANTHER" id="PTHR24320:SF283">
    <property type="entry name" value="RETINOL DEHYDROGENASE 11"/>
    <property type="match status" value="1"/>
</dbReference>
<organism evidence="3 4">
    <name type="scientific">Mycena sanguinolenta</name>
    <dbReference type="NCBI Taxonomy" id="230812"/>
    <lineage>
        <taxon>Eukaryota</taxon>
        <taxon>Fungi</taxon>
        <taxon>Dikarya</taxon>
        <taxon>Basidiomycota</taxon>
        <taxon>Agaricomycotina</taxon>
        <taxon>Agaricomycetes</taxon>
        <taxon>Agaricomycetidae</taxon>
        <taxon>Agaricales</taxon>
        <taxon>Marasmiineae</taxon>
        <taxon>Mycenaceae</taxon>
        <taxon>Mycena</taxon>
    </lineage>
</organism>
<dbReference type="OrthoDB" id="191139at2759"/>
<dbReference type="PANTHER" id="PTHR24320">
    <property type="entry name" value="RETINOL DEHYDROGENASE"/>
    <property type="match status" value="1"/>
</dbReference>
<keyword evidence="2" id="KW-0560">Oxidoreductase</keyword>
<protein>
    <submittedName>
        <fullName evidence="3">Short-chain dehydrogenase/reductase family protein</fullName>
    </submittedName>
</protein>
<proteinExistence type="inferred from homology"/>
<dbReference type="EMBL" id="JACAZH010000014">
    <property type="protein sequence ID" value="KAF7350628.1"/>
    <property type="molecule type" value="Genomic_DNA"/>
</dbReference>
<dbReference type="InterPro" id="IPR036291">
    <property type="entry name" value="NAD(P)-bd_dom_sf"/>
</dbReference>